<sequence>MFRIQSLENLAIDKRRKYYLFDLNPPRQLPNLLQHDMIQVVQGVRKYHSKLNTSSAQTSVLALSVHSKIPPLDISPPGHTRENTRRNGYATVKSKVPLQLRLPLRTDLLNSAIAALSLPEPTT</sequence>
<evidence type="ECO:0000313" key="1">
    <source>
        <dbReference type="EMBL" id="GAA0143663.1"/>
    </source>
</evidence>
<accession>A0AAV3NXG4</accession>
<gene>
    <name evidence="1" type="ORF">LIER_04291</name>
</gene>
<comment type="caution">
    <text evidence="1">The sequence shown here is derived from an EMBL/GenBank/DDBJ whole genome shotgun (WGS) entry which is preliminary data.</text>
</comment>
<organism evidence="1 2">
    <name type="scientific">Lithospermum erythrorhizon</name>
    <name type="common">Purple gromwell</name>
    <name type="synonym">Lithospermum officinale var. erythrorhizon</name>
    <dbReference type="NCBI Taxonomy" id="34254"/>
    <lineage>
        <taxon>Eukaryota</taxon>
        <taxon>Viridiplantae</taxon>
        <taxon>Streptophyta</taxon>
        <taxon>Embryophyta</taxon>
        <taxon>Tracheophyta</taxon>
        <taxon>Spermatophyta</taxon>
        <taxon>Magnoliopsida</taxon>
        <taxon>eudicotyledons</taxon>
        <taxon>Gunneridae</taxon>
        <taxon>Pentapetalae</taxon>
        <taxon>asterids</taxon>
        <taxon>lamiids</taxon>
        <taxon>Boraginales</taxon>
        <taxon>Boraginaceae</taxon>
        <taxon>Boraginoideae</taxon>
        <taxon>Lithospermeae</taxon>
        <taxon>Lithospermum</taxon>
    </lineage>
</organism>
<protein>
    <submittedName>
        <fullName evidence="1">Uncharacterized protein</fullName>
    </submittedName>
</protein>
<reference evidence="1 2" key="1">
    <citation type="submission" date="2024-01" db="EMBL/GenBank/DDBJ databases">
        <title>The complete chloroplast genome sequence of Lithospermum erythrorhizon: insights into the phylogenetic relationship among Boraginaceae species and the maternal lineages of purple gromwells.</title>
        <authorList>
            <person name="Okada T."/>
            <person name="Watanabe K."/>
        </authorList>
    </citation>
    <scope>NUCLEOTIDE SEQUENCE [LARGE SCALE GENOMIC DNA]</scope>
</reference>
<proteinExistence type="predicted"/>
<evidence type="ECO:0000313" key="2">
    <source>
        <dbReference type="Proteomes" id="UP001454036"/>
    </source>
</evidence>
<dbReference type="Proteomes" id="UP001454036">
    <property type="component" value="Unassembled WGS sequence"/>
</dbReference>
<dbReference type="EMBL" id="BAABME010000543">
    <property type="protein sequence ID" value="GAA0143663.1"/>
    <property type="molecule type" value="Genomic_DNA"/>
</dbReference>
<name>A0AAV3NXG4_LITER</name>
<dbReference type="AlphaFoldDB" id="A0AAV3NXG4"/>
<keyword evidence="2" id="KW-1185">Reference proteome</keyword>